<dbReference type="AlphaFoldDB" id="A0A378VF98"/>
<evidence type="ECO:0000313" key="1">
    <source>
        <dbReference type="EMBL" id="SUA16771.1"/>
    </source>
</evidence>
<organism evidence="1 2">
    <name type="scientific">Neisseria lactamica</name>
    <dbReference type="NCBI Taxonomy" id="486"/>
    <lineage>
        <taxon>Bacteria</taxon>
        <taxon>Pseudomonadati</taxon>
        <taxon>Pseudomonadota</taxon>
        <taxon>Betaproteobacteria</taxon>
        <taxon>Neisseriales</taxon>
        <taxon>Neisseriaceae</taxon>
        <taxon>Neisseria</taxon>
    </lineage>
</organism>
<accession>A0A378VF98</accession>
<protein>
    <submittedName>
        <fullName evidence="1">Uncharacterized protein</fullName>
    </submittedName>
</protein>
<dbReference type="EMBL" id="UGRO01000002">
    <property type="protein sequence ID" value="SUA16771.1"/>
    <property type="molecule type" value="Genomic_DNA"/>
</dbReference>
<reference evidence="1 2" key="1">
    <citation type="submission" date="2018-06" db="EMBL/GenBank/DDBJ databases">
        <authorList>
            <consortium name="Pathogen Informatics"/>
            <person name="Doyle S."/>
        </authorList>
    </citation>
    <scope>NUCLEOTIDE SEQUENCE [LARGE SCALE GENOMIC DNA]</scope>
    <source>
        <strain evidence="1 2">NCTC10616</strain>
    </source>
</reference>
<gene>
    <name evidence="1" type="ORF">NCTC10616_00417</name>
</gene>
<keyword evidence="2" id="KW-1185">Reference proteome</keyword>
<sequence>MIVMPSVSEQKVIKKEILGIGFLVGIGLG</sequence>
<dbReference type="Proteomes" id="UP000254193">
    <property type="component" value="Unassembled WGS sequence"/>
</dbReference>
<name>A0A378VF98_NEILA</name>
<evidence type="ECO:0000313" key="2">
    <source>
        <dbReference type="Proteomes" id="UP000254193"/>
    </source>
</evidence>
<proteinExistence type="predicted"/>